<dbReference type="Gene3D" id="1.50.10.140">
    <property type="match status" value="2"/>
</dbReference>
<dbReference type="Pfam" id="PF10091">
    <property type="entry name" value="Glycoamylase"/>
    <property type="match status" value="1"/>
</dbReference>
<dbReference type="RefSeq" id="WP_132224708.1">
    <property type="nucleotide sequence ID" value="NZ_SMGO01000002.1"/>
</dbReference>
<keyword evidence="4" id="KW-0472">Membrane</keyword>
<evidence type="ECO:0000256" key="2">
    <source>
        <dbReference type="ARBA" id="ARBA00022679"/>
    </source>
</evidence>
<feature type="transmembrane region" description="Helical" evidence="4">
    <location>
        <begin position="956"/>
        <end position="975"/>
    </location>
</feature>
<dbReference type="GO" id="GO:0005975">
    <property type="term" value="P:carbohydrate metabolic process"/>
    <property type="evidence" value="ECO:0007669"/>
    <property type="project" value="InterPro"/>
</dbReference>
<accession>A0A4R1LXL5</accession>
<name>A0A4R1LXL5_9SPHI</name>
<keyword evidence="4" id="KW-1133">Transmembrane helix</keyword>
<feature type="domain" description="Glycosyl hydrolase 94 catalytic" evidence="7">
    <location>
        <begin position="2401"/>
        <end position="2825"/>
    </location>
</feature>
<sequence length="2900" mass="329230">MKVKTSTVFDILSRMRVYFQGSNSIGNSRNEEPFRSELYNSDQMEVHAKVVARSHKLLKGKSSDKLLKRLGNNEKILLDVRNLLVESIRSGQTITPGAEWLLDNYYLIEEQVVIARKHLPKGYSEGLPYLENGNSAGMPRVYDIVLEIISHSDGRVDVKSLSGFIAAYQTEKILTLGELWAIPIMLRLAVLENLRRVSERIALDMIDNNLADYWAEKMMTTVKEEPANLVLTIADMARSRPVLNSPFVASFTRKLQGKGPALALPLNWMEQQLSRMGIASNDLVWQENQKQAADQVSVRNSIGTLRFIGKTDWREFVETLSSVDQVLRQDVTGTYQKMNFATRDRYRHEVEAIAKGTLLSETEVAQKALEIAQNYIVPEGEDNRRKHIGYYLIDKGRKQTEQAAGMRYTFKQKITNFTNRKPVSIYFLSITIVTLLGASAMFLLAYRHGTFDWEILTIVGFLCIAGSAQLAISFINWLATIWVKPTLLPRMDFSKGIPNECRTLVIIPTMLSSKKYIEELVEALEVRFLANREANLHFGLLTDFMDADTETMPLDNALLELASERIKELNEKYNQPEQSDIFFLFHRPRQWNAKGNKWMGYERKRGKLAALNALLRNQENRFSHIVGQYQVLTNVRYVITLDSDTQLPREAAWKLIASMAHPLNHAVYNPQMGRVIEGYGILQPRVASNFPKGATSLYLRMQGDVSGIDPYTRASSDVYQDIFREGSFIGKGIYDVDIFIRTLSNTFQEDRILSHDLLEGCYTRSGLLNDVILYEQNPAEYETDVQRHHRWIRGDWQIGAWIMPFVTRADGRFTRNHLSTLSRWKIFDNLRRSILPLSLLLILLFGWSILPYPWFWTLAVTIIVLLPVMAAAALRLIHRPEDIDLKAHISDVGRSVRDVLIRFMFDMAVLPYETYRYTHAIILTNWRMIFTGKKLLEWTPSAQTSRHSKNTILSNYLSMWIGPVVAAICTILFLYSNHPAFYVASPILILWIISPALAWRLSIPEEEEAPELTEQQTLFLHKSARKTWSFFQQFVNAEENWLPPDNLQEHPDKIVAHRTSPTNIGLALLANLAAYDFGYIPAGEFVTRCNNTLQTMLRMDRYKGHFYNWYDTTTLLTLQPRYVSSVDSGNLLGNLLTLKQGLISLPNEPIFNYRSFEGLRTTVEIINDLLKIQKNELIEKILELLDTIIQENSHSLSTIKKHLDNLALITDELALWEEENETDLPKWTKRLSLQIKSIRDDLATNIPWLDMLPVPNQFIQLALLDYNLSLKSIQETSDEFIQYINHYKKQENNAEDREWLIKLQASFTKGYTAAVSKIIFLKQLADQCEELSTVEYDFLFDKSTNLLRIGFNVDEQRKDDSFYDMLASEARLAVFVAIAQGKLPQESWFSLGRLLTNSNAGPILLSWSGSMFEYLMPQLIMPSYENTLLYQTNKATVKRQIEYAKKRGTPWGISESGYNNVDVNLNYQYHAFGVPGLGLKRGLEEDLVIAPYAAMLALMISPAKACANLQFMSLEGFEGEYGFYEAIDYTTSRLPRGKNYAIINSYMAHHQGMGFLSLAYVLLNKPMQQRFVSELRFQATLLLLQERIPKTSIFYAHTADISEMRTTDADVQVRTISTANTAIPEIQLLSNGHYQVMVTNSGGGYSRWKDLSITRWREDATKDDYGIFCYIKDVNTGNFWSNTHHPTMHPATNYKATFSQGHVEFYRQDYGIDTKTEIVVSPEDDAEMRRIRITNKSQSAKTLEITSYTEIVVASQASDEAHPAFSNLFVQTEIMPEYNAIFSTRRSRSEAEQPPHLFHLMDVHGVEIQEVSYETDRMEFIGRGKNIAHPQAMEVSTLAGNQGSVLDPIMAIRYRIVIKPNQVATIDLIYGISETKESCDALMHKYRDRNLKKRAFELSWTHSQVLLRQINATEADAQLYGKLAASIIYANPNLRADSTTINSNFRGQSGLWSHSVSGDLPIILLQIDNPDSIELVSQMIQAHAYWQLKGLAVDLVIWNEDHGSYRHELQDQILGMISSAAITTFTHSNPGNVFVKSADQISSEDRILFESVARIIIRDSESTLSEQINQHNTEKVLPPLLELKSIISQESETKQELDLPDDLLFFNGTGGFAPSGDEYKIITDKKKGTPAPWANIIANPILGTVISESGSAYTWAINAHEYRITPWSNDPVSDIGGEAFYLRDEETGAFWSPSPFPAGGKTPYITTHGFGYSTYEHIESGIHSEMSVFVDKDLPIKFIVLKVKNQSGRIRKLSSTGFLEIILGDVRSKTNMHILAEHDTPSGALLFRNRYNTAFAEQVAFFKVNGGNNFSFTTDRSEFIGRNRNLVNPQALNRKKLSGRVGSDMDTCAALQVRFDLLDGAEKLIIFQIGNEAGGTQALNLIQQFTEHDRVLESLQQVKEYWKDTLSTLQVNTPDQSLNLLTNGWLTYQTIASRLFARSGFYQSGGAFGFRDQLQDVLSLLHNKPELARAQILLNASRQFVEGDVQHWWHPPEGRGVRTNCSDDLLWLPFVVSRYINTTGDTGILAESVGFLECRLLHEGEDSLYDLPVNGNLNGDLYEHCVRAIKHGLRFGKHGLPLMGSGDWNDGMDLVGNKGSGESVWLAFFLYTILIDFADTALNHGDAAFAETCKNEAAKLQANIEASAWDGEWYKRAWFDDGTPLGSKENTECSIDAISQSWSVLSTAAPEERRNTAMDSLDKRLVKKDMKIIQLLDPPFNVAKPSPGYIKGYVPGVRENGGQYSHAAIWTLMAFAALGDRKKVYELFSMIQPINHALDMKAVQTYKVEPYVMAADVYANESHLGRGGWTWYTGSAGWMYQFITYSMLGINLQVDRLNFAPCFPLEWPSISMVYRYKSSTYKITVYQITEGKSWWKAGDSRGEGNSIQLVDDGTEHTVEVHVAI</sequence>
<dbReference type="Gene3D" id="1.50.10.10">
    <property type="match status" value="1"/>
</dbReference>
<evidence type="ECO:0000313" key="8">
    <source>
        <dbReference type="EMBL" id="TCK83597.1"/>
    </source>
</evidence>
<dbReference type="Gene3D" id="2.60.420.10">
    <property type="entry name" value="Maltose phosphorylase, domain 3"/>
    <property type="match status" value="1"/>
</dbReference>
<dbReference type="InterPro" id="IPR012341">
    <property type="entry name" value="6hp_glycosidase-like_sf"/>
</dbReference>
<dbReference type="SUPFAM" id="SSF74650">
    <property type="entry name" value="Galactose mutarotase-like"/>
    <property type="match status" value="2"/>
</dbReference>
<evidence type="ECO:0000313" key="9">
    <source>
        <dbReference type="Proteomes" id="UP000294616"/>
    </source>
</evidence>
<organism evidence="8 9">
    <name type="scientific">Albibacterium bauzanense</name>
    <dbReference type="NCBI Taxonomy" id="653929"/>
    <lineage>
        <taxon>Bacteria</taxon>
        <taxon>Pseudomonadati</taxon>
        <taxon>Bacteroidota</taxon>
        <taxon>Sphingobacteriia</taxon>
        <taxon>Sphingobacteriales</taxon>
        <taxon>Sphingobacteriaceae</taxon>
        <taxon>Albibacterium</taxon>
    </lineage>
</organism>
<gene>
    <name evidence="8" type="ORF">C8N28_2199</name>
</gene>
<feature type="domain" description="Glycosyl hydrolase 94 supersandwich" evidence="5">
    <location>
        <begin position="1613"/>
        <end position="1888"/>
    </location>
</feature>
<evidence type="ECO:0000259" key="6">
    <source>
        <dbReference type="Pfam" id="PF10091"/>
    </source>
</evidence>
<feature type="coiled-coil region" evidence="3">
    <location>
        <begin position="559"/>
        <end position="621"/>
    </location>
</feature>
<keyword evidence="9" id="KW-1185">Reference proteome</keyword>
<dbReference type="InterPro" id="IPR052047">
    <property type="entry name" value="GH94_Enzymes"/>
</dbReference>
<feature type="transmembrane region" description="Helical" evidence="4">
    <location>
        <begin position="423"/>
        <end position="446"/>
    </location>
</feature>
<evidence type="ECO:0000256" key="3">
    <source>
        <dbReference type="SAM" id="Coils"/>
    </source>
</evidence>
<reference evidence="8 9" key="1">
    <citation type="submission" date="2019-03" db="EMBL/GenBank/DDBJ databases">
        <title>Genomic Encyclopedia of Archaeal and Bacterial Type Strains, Phase II (KMG-II): from individual species to whole genera.</title>
        <authorList>
            <person name="Goeker M."/>
        </authorList>
    </citation>
    <scope>NUCLEOTIDE SEQUENCE [LARGE SCALE GENOMIC DNA]</scope>
    <source>
        <strain evidence="8 9">DSM 22554</strain>
    </source>
</reference>
<keyword evidence="3" id="KW-0175">Coiled coil</keyword>
<evidence type="ECO:0000259" key="5">
    <source>
        <dbReference type="Pfam" id="PF06165"/>
    </source>
</evidence>
<comment type="caution">
    <text evidence="8">The sequence shown here is derived from an EMBL/GenBank/DDBJ whole genome shotgun (WGS) entry which is preliminary data.</text>
</comment>
<dbReference type="OrthoDB" id="9769991at2"/>
<dbReference type="GO" id="GO:0030246">
    <property type="term" value="F:carbohydrate binding"/>
    <property type="evidence" value="ECO:0007669"/>
    <property type="project" value="InterPro"/>
</dbReference>
<proteinExistence type="predicted"/>
<dbReference type="Pfam" id="PF06165">
    <property type="entry name" value="GH94_b-supersand"/>
    <property type="match status" value="2"/>
</dbReference>
<dbReference type="PANTHER" id="PTHR37469:SF2">
    <property type="entry name" value="CELLOBIONIC ACID PHOSPHORYLASE"/>
    <property type="match status" value="1"/>
</dbReference>
<protein>
    <submittedName>
        <fullName evidence="8">Cellobiose phosphorylase</fullName>
    </submittedName>
</protein>
<keyword evidence="1" id="KW-0328">Glycosyltransferase</keyword>
<feature type="domain" description="Glycosyl hydrolase 94 supersandwich" evidence="5">
    <location>
        <begin position="2118"/>
        <end position="2387"/>
    </location>
</feature>
<dbReference type="InterPro" id="IPR037824">
    <property type="entry name" value="GH94N_2_NdvB"/>
</dbReference>
<dbReference type="InterPro" id="IPR011013">
    <property type="entry name" value="Gal_mutarotase_sf_dom"/>
</dbReference>
<dbReference type="InterPro" id="IPR037820">
    <property type="entry name" value="GH94N_NdvB"/>
</dbReference>
<dbReference type="SMART" id="SM01068">
    <property type="entry name" value="CBM_X"/>
    <property type="match status" value="2"/>
</dbReference>
<dbReference type="InterPro" id="IPR008928">
    <property type="entry name" value="6-hairpin_glycosidase_sf"/>
</dbReference>
<dbReference type="GO" id="GO:0016757">
    <property type="term" value="F:glycosyltransferase activity"/>
    <property type="evidence" value="ECO:0007669"/>
    <property type="project" value="UniProtKB-KW"/>
</dbReference>
<feature type="transmembrane region" description="Helical" evidence="4">
    <location>
        <begin position="458"/>
        <end position="483"/>
    </location>
</feature>
<dbReference type="InterPro" id="IPR037018">
    <property type="entry name" value="GH65_N"/>
</dbReference>
<evidence type="ECO:0000256" key="4">
    <source>
        <dbReference type="SAM" id="Phobius"/>
    </source>
</evidence>
<dbReference type="CDD" id="cd11753">
    <property type="entry name" value="GH94N_ChvB_NdvB_2_like"/>
    <property type="match status" value="1"/>
</dbReference>
<dbReference type="InterPro" id="IPR033432">
    <property type="entry name" value="GH94_catalytic"/>
</dbReference>
<evidence type="ECO:0000259" key="7">
    <source>
        <dbReference type="Pfam" id="PF17167"/>
    </source>
</evidence>
<feature type="transmembrane region" description="Helical" evidence="4">
    <location>
        <begin position="856"/>
        <end position="877"/>
    </location>
</feature>
<keyword evidence="4" id="KW-0812">Transmembrane</keyword>
<feature type="transmembrane region" description="Helical" evidence="4">
    <location>
        <begin position="833"/>
        <end position="850"/>
    </location>
</feature>
<dbReference type="SUPFAM" id="SSF48208">
    <property type="entry name" value="Six-hairpin glycosidases"/>
    <property type="match status" value="1"/>
</dbReference>
<evidence type="ECO:0000256" key="1">
    <source>
        <dbReference type="ARBA" id="ARBA00022676"/>
    </source>
</evidence>
<dbReference type="Gene3D" id="2.70.98.40">
    <property type="entry name" value="Glycoside hydrolase, family 65, N-terminal domain"/>
    <property type="match status" value="2"/>
</dbReference>
<dbReference type="PANTHER" id="PTHR37469">
    <property type="entry name" value="CELLOBIONIC ACID PHOSPHORYLASE-RELATED"/>
    <property type="match status" value="1"/>
</dbReference>
<dbReference type="EMBL" id="SMGO01000002">
    <property type="protein sequence ID" value="TCK83597.1"/>
    <property type="molecule type" value="Genomic_DNA"/>
</dbReference>
<dbReference type="Proteomes" id="UP000294616">
    <property type="component" value="Unassembled WGS sequence"/>
</dbReference>
<keyword evidence="2" id="KW-0808">Transferase</keyword>
<dbReference type="CDD" id="cd11756">
    <property type="entry name" value="GH94N_ChvB_NdvB_1_like"/>
    <property type="match status" value="1"/>
</dbReference>
<dbReference type="InterPro" id="IPR010383">
    <property type="entry name" value="Glyco_hydrolase_94_b-supersand"/>
</dbReference>
<dbReference type="InterPro" id="IPR019282">
    <property type="entry name" value="Glycoamylase-like_cons_dom"/>
</dbReference>
<feature type="domain" description="Glycoamylase-like" evidence="6">
    <location>
        <begin position="1362"/>
        <end position="1561"/>
    </location>
</feature>
<dbReference type="Pfam" id="PF17167">
    <property type="entry name" value="Glyco_hydro_94"/>
    <property type="match status" value="1"/>
</dbReference>